<keyword evidence="1" id="KW-1133">Transmembrane helix</keyword>
<dbReference type="AlphaFoldDB" id="R0IFL0"/>
<protein>
    <recommendedName>
        <fullName evidence="4">AT1G65230-like protein</fullName>
    </recommendedName>
</protein>
<feature type="transmembrane region" description="Helical" evidence="1">
    <location>
        <begin position="221"/>
        <end position="238"/>
    </location>
</feature>
<evidence type="ECO:0008006" key="4">
    <source>
        <dbReference type="Google" id="ProtNLM"/>
    </source>
</evidence>
<gene>
    <name evidence="2" type="ORF">CARUB_v10020744mg</name>
</gene>
<name>R0IFL0_9BRAS</name>
<dbReference type="EMBL" id="KB870806">
    <property type="protein sequence ID" value="EOA35538.1"/>
    <property type="molecule type" value="Genomic_DNA"/>
</dbReference>
<keyword evidence="1" id="KW-0472">Membrane</keyword>
<reference evidence="3" key="1">
    <citation type="journal article" date="2013" name="Nat. Genet.">
        <title>The Capsella rubella genome and the genomic consequences of rapid mating system evolution.</title>
        <authorList>
            <person name="Slotte T."/>
            <person name="Hazzouri K.M."/>
            <person name="Agren J.A."/>
            <person name="Koenig D."/>
            <person name="Maumus F."/>
            <person name="Guo Y.L."/>
            <person name="Steige K."/>
            <person name="Platts A.E."/>
            <person name="Escobar J.S."/>
            <person name="Newman L.K."/>
            <person name="Wang W."/>
            <person name="Mandakova T."/>
            <person name="Vello E."/>
            <person name="Smith L.M."/>
            <person name="Henz S.R."/>
            <person name="Steffen J."/>
            <person name="Takuno S."/>
            <person name="Brandvain Y."/>
            <person name="Coop G."/>
            <person name="Andolfatto P."/>
            <person name="Hu T.T."/>
            <person name="Blanchette M."/>
            <person name="Clark R.M."/>
            <person name="Quesneville H."/>
            <person name="Nordborg M."/>
            <person name="Gaut B.S."/>
            <person name="Lysak M.A."/>
            <person name="Jenkins J."/>
            <person name="Grimwood J."/>
            <person name="Chapman J."/>
            <person name="Prochnik S."/>
            <person name="Shu S."/>
            <person name="Rokhsar D."/>
            <person name="Schmutz J."/>
            <person name="Weigel D."/>
            <person name="Wright S.I."/>
        </authorList>
    </citation>
    <scope>NUCLEOTIDE SEQUENCE [LARGE SCALE GENOMIC DNA]</scope>
    <source>
        <strain evidence="3">cv. Monte Gargano</strain>
    </source>
</reference>
<keyword evidence="1" id="KW-0812">Transmembrane</keyword>
<evidence type="ECO:0000256" key="1">
    <source>
        <dbReference type="SAM" id="Phobius"/>
    </source>
</evidence>
<accession>R0IFL0</accession>
<evidence type="ECO:0000313" key="2">
    <source>
        <dbReference type="EMBL" id="EOA35538.1"/>
    </source>
</evidence>
<organism evidence="2 3">
    <name type="scientific">Capsella rubella</name>
    <dbReference type="NCBI Taxonomy" id="81985"/>
    <lineage>
        <taxon>Eukaryota</taxon>
        <taxon>Viridiplantae</taxon>
        <taxon>Streptophyta</taxon>
        <taxon>Embryophyta</taxon>
        <taxon>Tracheophyta</taxon>
        <taxon>Spermatophyta</taxon>
        <taxon>Magnoliopsida</taxon>
        <taxon>eudicotyledons</taxon>
        <taxon>Gunneridae</taxon>
        <taxon>Pentapetalae</taxon>
        <taxon>rosids</taxon>
        <taxon>malvids</taxon>
        <taxon>Brassicales</taxon>
        <taxon>Brassicaceae</taxon>
        <taxon>Camelineae</taxon>
        <taxon>Capsella</taxon>
    </lineage>
</organism>
<dbReference type="PANTHER" id="PTHR36334:SF1">
    <property type="entry name" value="PROTEIN, PUTATIVE (DUF2358)-RELATED"/>
    <property type="match status" value="1"/>
</dbReference>
<keyword evidence="3" id="KW-1185">Reference proteome</keyword>
<evidence type="ECO:0000313" key="3">
    <source>
        <dbReference type="Proteomes" id="UP000029121"/>
    </source>
</evidence>
<sequence>MIPQGLRYPLRNQKQTSLLTGLILGNYAMILSAQVARRWNPQPDNLCATFLRSGKEIVPLHAMQFLLNIRSFTGREKYKRPMWITSGLENPTVTVQEMVMLSTSVLRIQWTVKGKPKSLLAAISGDLIIKVKSEFTLNQISGQVIEHEESWDLSSSSPIAQAYFWTSRRLFAASESAKDLADVTKDLTANLTTRKEDTDIYRDPTDPNKFFQRDDSFERDGYQIALFLAIVYFVVQFLKNTL</sequence>
<dbReference type="GO" id="GO:0009507">
    <property type="term" value="C:chloroplast"/>
    <property type="evidence" value="ECO:0007669"/>
    <property type="project" value="TreeGrafter"/>
</dbReference>
<dbReference type="PANTHER" id="PTHR36334">
    <property type="entry name" value="PROTEIN, PUTATIVE (DUF2358)-RELATED"/>
    <property type="match status" value="1"/>
</dbReference>
<dbReference type="Proteomes" id="UP000029121">
    <property type="component" value="Unassembled WGS sequence"/>
</dbReference>
<proteinExistence type="predicted"/>